<dbReference type="OrthoDB" id="9794782at2"/>
<accession>A0A518CL75</accession>
<dbReference type="InterPro" id="IPR006015">
    <property type="entry name" value="Universal_stress_UspA"/>
</dbReference>
<dbReference type="CDD" id="cd00293">
    <property type="entry name" value="USP-like"/>
    <property type="match status" value="1"/>
</dbReference>
<dbReference type="EMBL" id="CP036281">
    <property type="protein sequence ID" value="QDU79971.1"/>
    <property type="molecule type" value="Genomic_DNA"/>
</dbReference>
<dbReference type="PANTHER" id="PTHR46268">
    <property type="entry name" value="STRESS RESPONSE PROTEIN NHAX"/>
    <property type="match status" value="1"/>
</dbReference>
<evidence type="ECO:0000313" key="3">
    <source>
        <dbReference type="EMBL" id="QDU79971.1"/>
    </source>
</evidence>
<name>A0A518CL75_9PLAN</name>
<proteinExistence type="inferred from homology"/>
<evidence type="ECO:0000259" key="2">
    <source>
        <dbReference type="Pfam" id="PF00582"/>
    </source>
</evidence>
<dbReference type="PANTHER" id="PTHR46268:SF6">
    <property type="entry name" value="UNIVERSAL STRESS PROTEIN UP12"/>
    <property type="match status" value="1"/>
</dbReference>
<dbReference type="Proteomes" id="UP000317178">
    <property type="component" value="Chromosome"/>
</dbReference>
<dbReference type="Pfam" id="PF00582">
    <property type="entry name" value="Usp"/>
    <property type="match status" value="1"/>
</dbReference>
<dbReference type="InterPro" id="IPR014729">
    <property type="entry name" value="Rossmann-like_a/b/a_fold"/>
</dbReference>
<dbReference type="AlphaFoldDB" id="A0A518CL75"/>
<protein>
    <recommendedName>
        <fullName evidence="2">UspA domain-containing protein</fullName>
    </recommendedName>
</protein>
<keyword evidence="4" id="KW-1185">Reference proteome</keyword>
<dbReference type="SUPFAM" id="SSF52402">
    <property type="entry name" value="Adenine nucleotide alpha hydrolases-like"/>
    <property type="match status" value="1"/>
</dbReference>
<dbReference type="Gene3D" id="3.40.50.620">
    <property type="entry name" value="HUPs"/>
    <property type="match status" value="1"/>
</dbReference>
<feature type="domain" description="UspA" evidence="2">
    <location>
        <begin position="10"/>
        <end position="141"/>
    </location>
</feature>
<dbReference type="RefSeq" id="WP_144994994.1">
    <property type="nucleotide sequence ID" value="NZ_CP036281.1"/>
</dbReference>
<gene>
    <name evidence="3" type="ORF">Pla110_16930</name>
</gene>
<dbReference type="KEGG" id="plon:Pla110_16930"/>
<organism evidence="3 4">
    <name type="scientific">Polystyrenella longa</name>
    <dbReference type="NCBI Taxonomy" id="2528007"/>
    <lineage>
        <taxon>Bacteria</taxon>
        <taxon>Pseudomonadati</taxon>
        <taxon>Planctomycetota</taxon>
        <taxon>Planctomycetia</taxon>
        <taxon>Planctomycetales</taxon>
        <taxon>Planctomycetaceae</taxon>
        <taxon>Polystyrenella</taxon>
    </lineage>
</organism>
<dbReference type="InterPro" id="IPR006016">
    <property type="entry name" value="UspA"/>
</dbReference>
<comment type="similarity">
    <text evidence="1">Belongs to the universal stress protein A family.</text>
</comment>
<sequence length="144" mass="15989">MSGQPSSLTVVPIDFSDNTPAVLEQALLLASSPDDIRCIHVLSNQANMSPGTLWGDVDDEKRHKAVKKYFIDHYGEFNVSQNQLEVRIGSPGFVIADYAKEIKAHLIVISSHGRHGLPRLLLGSVTERVIREAHCDVYVLRTQK</sequence>
<reference evidence="3 4" key="1">
    <citation type="submission" date="2019-02" db="EMBL/GenBank/DDBJ databases">
        <title>Deep-cultivation of Planctomycetes and their phenomic and genomic characterization uncovers novel biology.</title>
        <authorList>
            <person name="Wiegand S."/>
            <person name="Jogler M."/>
            <person name="Boedeker C."/>
            <person name="Pinto D."/>
            <person name="Vollmers J."/>
            <person name="Rivas-Marin E."/>
            <person name="Kohn T."/>
            <person name="Peeters S.H."/>
            <person name="Heuer A."/>
            <person name="Rast P."/>
            <person name="Oberbeckmann S."/>
            <person name="Bunk B."/>
            <person name="Jeske O."/>
            <person name="Meyerdierks A."/>
            <person name="Storesund J.E."/>
            <person name="Kallscheuer N."/>
            <person name="Luecker S."/>
            <person name="Lage O.M."/>
            <person name="Pohl T."/>
            <person name="Merkel B.J."/>
            <person name="Hornburger P."/>
            <person name="Mueller R.-W."/>
            <person name="Bruemmer F."/>
            <person name="Labrenz M."/>
            <person name="Spormann A.M."/>
            <person name="Op den Camp H."/>
            <person name="Overmann J."/>
            <person name="Amann R."/>
            <person name="Jetten M.S.M."/>
            <person name="Mascher T."/>
            <person name="Medema M.H."/>
            <person name="Devos D.P."/>
            <person name="Kaster A.-K."/>
            <person name="Ovreas L."/>
            <person name="Rohde M."/>
            <person name="Galperin M.Y."/>
            <person name="Jogler C."/>
        </authorList>
    </citation>
    <scope>NUCLEOTIDE SEQUENCE [LARGE SCALE GENOMIC DNA]</scope>
    <source>
        <strain evidence="3 4">Pla110</strain>
    </source>
</reference>
<evidence type="ECO:0000313" key="4">
    <source>
        <dbReference type="Proteomes" id="UP000317178"/>
    </source>
</evidence>
<evidence type="ECO:0000256" key="1">
    <source>
        <dbReference type="ARBA" id="ARBA00008791"/>
    </source>
</evidence>
<dbReference type="PRINTS" id="PR01438">
    <property type="entry name" value="UNVRSLSTRESS"/>
</dbReference>